<keyword evidence="2" id="KW-1185">Reference proteome</keyword>
<evidence type="ECO:0000313" key="1">
    <source>
        <dbReference type="EMBL" id="RVT91356.1"/>
    </source>
</evidence>
<name>A0A437M187_9SPHN</name>
<sequence>MFKLIERSNKAGAKQFSRWVRHEVLPQVMDNPTHGEAHSRRCKACSVAGDPPQGVLTEN</sequence>
<proteinExistence type="predicted"/>
<accession>A0A437M187</accession>
<dbReference type="OrthoDB" id="9808959at2"/>
<organism evidence="1 2">
    <name type="scientific">Sphingomonas crocodyli</name>
    <dbReference type="NCBI Taxonomy" id="1979270"/>
    <lineage>
        <taxon>Bacteria</taxon>
        <taxon>Pseudomonadati</taxon>
        <taxon>Pseudomonadota</taxon>
        <taxon>Alphaproteobacteria</taxon>
        <taxon>Sphingomonadales</taxon>
        <taxon>Sphingomonadaceae</taxon>
        <taxon>Sphingomonas</taxon>
    </lineage>
</organism>
<evidence type="ECO:0008006" key="3">
    <source>
        <dbReference type="Google" id="ProtNLM"/>
    </source>
</evidence>
<gene>
    <name evidence="1" type="ORF">EOD43_17410</name>
</gene>
<comment type="caution">
    <text evidence="1">The sequence shown here is derived from an EMBL/GenBank/DDBJ whole genome shotgun (WGS) entry which is preliminary data.</text>
</comment>
<dbReference type="Proteomes" id="UP000282971">
    <property type="component" value="Unassembled WGS sequence"/>
</dbReference>
<dbReference type="AlphaFoldDB" id="A0A437M187"/>
<dbReference type="EMBL" id="SACN01000002">
    <property type="protein sequence ID" value="RVT91356.1"/>
    <property type="molecule type" value="Genomic_DNA"/>
</dbReference>
<evidence type="ECO:0000313" key="2">
    <source>
        <dbReference type="Proteomes" id="UP000282971"/>
    </source>
</evidence>
<protein>
    <recommendedName>
        <fullName evidence="3">Bro-N domain-containing protein</fullName>
    </recommendedName>
</protein>
<reference evidence="1 2" key="1">
    <citation type="submission" date="2019-01" db="EMBL/GenBank/DDBJ databases">
        <authorList>
            <person name="Chen W.-M."/>
        </authorList>
    </citation>
    <scope>NUCLEOTIDE SEQUENCE [LARGE SCALE GENOMIC DNA]</scope>
    <source>
        <strain evidence="1 2">CCP-7</strain>
    </source>
</reference>